<keyword evidence="7 11" id="KW-0694">RNA-binding</keyword>
<name>A0AA89BVV8_PINIB</name>
<evidence type="ECO:0000256" key="4">
    <source>
        <dbReference type="ARBA" id="ARBA00022490"/>
    </source>
</evidence>
<dbReference type="CDD" id="cd12401">
    <property type="entry name" value="RRM_eIF4H"/>
    <property type="match status" value="1"/>
</dbReference>
<feature type="compositionally biased region" description="Basic and acidic residues" evidence="12">
    <location>
        <begin position="255"/>
        <end position="268"/>
    </location>
</feature>
<keyword evidence="4" id="KW-0963">Cytoplasm</keyword>
<gene>
    <name evidence="14" type="ORF">FSP39_014072</name>
</gene>
<dbReference type="AlphaFoldDB" id="A0AA89BVV8"/>
<dbReference type="InterPro" id="IPR035979">
    <property type="entry name" value="RBD_domain_sf"/>
</dbReference>
<feature type="compositionally biased region" description="Polar residues" evidence="12">
    <location>
        <begin position="242"/>
        <end position="251"/>
    </location>
</feature>
<reference evidence="14" key="1">
    <citation type="submission" date="2019-08" db="EMBL/GenBank/DDBJ databases">
        <title>The improved chromosome-level genome for the pearl oyster Pinctada fucata martensii using PacBio sequencing and Hi-C.</title>
        <authorList>
            <person name="Zheng Z."/>
        </authorList>
    </citation>
    <scope>NUCLEOTIDE SEQUENCE</scope>
    <source>
        <strain evidence="14">ZZ-2019</strain>
        <tissue evidence="14">Adductor muscle</tissue>
    </source>
</reference>
<keyword evidence="3" id="KW-0488">Methylation</keyword>
<dbReference type="Pfam" id="PF00076">
    <property type="entry name" value="RRM_1"/>
    <property type="match status" value="1"/>
</dbReference>
<organism evidence="14 15">
    <name type="scientific">Pinctada imbricata</name>
    <name type="common">Atlantic pearl-oyster</name>
    <name type="synonym">Pinctada martensii</name>
    <dbReference type="NCBI Taxonomy" id="66713"/>
    <lineage>
        <taxon>Eukaryota</taxon>
        <taxon>Metazoa</taxon>
        <taxon>Spiralia</taxon>
        <taxon>Lophotrochozoa</taxon>
        <taxon>Mollusca</taxon>
        <taxon>Bivalvia</taxon>
        <taxon>Autobranchia</taxon>
        <taxon>Pteriomorphia</taxon>
        <taxon>Pterioida</taxon>
        <taxon>Pterioidea</taxon>
        <taxon>Pteriidae</taxon>
        <taxon>Pinctada</taxon>
    </lineage>
</organism>
<dbReference type="FunFam" id="3.30.70.330:FF:000115">
    <property type="entry name" value="eukaryotic translation initiation factor 4H"/>
    <property type="match status" value="1"/>
</dbReference>
<evidence type="ECO:0000256" key="2">
    <source>
        <dbReference type="ARBA" id="ARBA00013856"/>
    </source>
</evidence>
<evidence type="ECO:0000256" key="7">
    <source>
        <dbReference type="ARBA" id="ARBA00022884"/>
    </source>
</evidence>
<keyword evidence="9" id="KW-0007">Acetylation</keyword>
<dbReference type="PANTHER" id="PTHR23236:SF11">
    <property type="entry name" value="EUKARYOTIC TRANSLATION INITIATION FACTOR 4H"/>
    <property type="match status" value="1"/>
</dbReference>
<dbReference type="SUPFAM" id="SSF54928">
    <property type="entry name" value="RNA-binding domain, RBD"/>
    <property type="match status" value="1"/>
</dbReference>
<dbReference type="GO" id="GO:0003743">
    <property type="term" value="F:translation initiation factor activity"/>
    <property type="evidence" value="ECO:0007669"/>
    <property type="project" value="UniProtKB-KW"/>
</dbReference>
<evidence type="ECO:0000313" key="14">
    <source>
        <dbReference type="EMBL" id="KAK3084473.1"/>
    </source>
</evidence>
<feature type="domain" description="RRM" evidence="13">
    <location>
        <begin position="42"/>
        <end position="118"/>
    </location>
</feature>
<keyword evidence="6" id="KW-0597">Phosphoprotein</keyword>
<comment type="caution">
    <text evidence="14">The sequence shown here is derived from an EMBL/GenBank/DDBJ whole genome shotgun (WGS) entry which is preliminary data.</text>
</comment>
<sequence>MSFFRYNDNRGYGGGGGGYDRGYGGRRGGGKGSKALPTEEPFTCYVGNLPQGIVQGDLEIIFKDVRVKNVRLVRDRDTDKFKGFAYVEFEDLDSLKEALTYDGALFEDKNLRVDVAEGRKQDKNQRGGDRGGYRGGRGGGRGNRGGFHGDQGFDNRGGFDNRRERGGGGGFRGNYRGGRQDDFGGGGRRYEDRGGFSGGRPRQRQNSGPQEDLREPSPESAAQRPRLKLLPRSVKDPVNAIAETSRNTSIFGTGKPREEKPDGERSRTTSETSS</sequence>
<dbReference type="GO" id="GO:0003723">
    <property type="term" value="F:RNA binding"/>
    <property type="evidence" value="ECO:0007669"/>
    <property type="project" value="UniProtKB-UniRule"/>
</dbReference>
<dbReference type="InterPro" id="IPR012677">
    <property type="entry name" value="Nucleotide-bd_a/b_plait_sf"/>
</dbReference>
<dbReference type="InterPro" id="IPR034229">
    <property type="entry name" value="eIF4H_RRM"/>
</dbReference>
<feature type="compositionally biased region" description="Basic and acidic residues" evidence="12">
    <location>
        <begin position="116"/>
        <end position="132"/>
    </location>
</feature>
<dbReference type="Gene3D" id="3.30.70.330">
    <property type="match status" value="1"/>
</dbReference>
<evidence type="ECO:0000259" key="13">
    <source>
        <dbReference type="PROSITE" id="PS50102"/>
    </source>
</evidence>
<dbReference type="PROSITE" id="PS50102">
    <property type="entry name" value="RRM"/>
    <property type="match status" value="1"/>
</dbReference>
<dbReference type="Proteomes" id="UP001186944">
    <property type="component" value="Unassembled WGS sequence"/>
</dbReference>
<feature type="region of interest" description="Disordered" evidence="12">
    <location>
        <begin position="116"/>
        <end position="274"/>
    </location>
</feature>
<evidence type="ECO:0000256" key="3">
    <source>
        <dbReference type="ARBA" id="ARBA00022481"/>
    </source>
</evidence>
<dbReference type="GO" id="GO:0048471">
    <property type="term" value="C:perinuclear region of cytoplasm"/>
    <property type="evidence" value="ECO:0007669"/>
    <property type="project" value="UniProtKB-SubCell"/>
</dbReference>
<feature type="compositionally biased region" description="Gly residues" evidence="12">
    <location>
        <begin position="167"/>
        <end position="176"/>
    </location>
</feature>
<feature type="compositionally biased region" description="Gly residues" evidence="12">
    <location>
        <begin position="133"/>
        <end position="149"/>
    </location>
</feature>
<comment type="subcellular location">
    <subcellularLocation>
        <location evidence="1">Cytoplasm</location>
        <location evidence="1">Perinuclear region</location>
    </subcellularLocation>
</comment>
<dbReference type="PANTHER" id="PTHR23236">
    <property type="entry name" value="EUKARYOTIC TRANSLATION INITIATION FACTOR 4B/4H"/>
    <property type="match status" value="1"/>
</dbReference>
<keyword evidence="8" id="KW-0648">Protein biosynthesis</keyword>
<evidence type="ECO:0000256" key="5">
    <source>
        <dbReference type="ARBA" id="ARBA00022540"/>
    </source>
</evidence>
<evidence type="ECO:0000256" key="8">
    <source>
        <dbReference type="ARBA" id="ARBA00022917"/>
    </source>
</evidence>
<dbReference type="SMART" id="SM00360">
    <property type="entry name" value="RRM"/>
    <property type="match status" value="1"/>
</dbReference>
<dbReference type="EMBL" id="VSWD01000013">
    <property type="protein sequence ID" value="KAK3084473.1"/>
    <property type="molecule type" value="Genomic_DNA"/>
</dbReference>
<proteinExistence type="predicted"/>
<evidence type="ECO:0000256" key="6">
    <source>
        <dbReference type="ARBA" id="ARBA00022553"/>
    </source>
</evidence>
<evidence type="ECO:0000256" key="12">
    <source>
        <dbReference type="SAM" id="MobiDB-lite"/>
    </source>
</evidence>
<keyword evidence="15" id="KW-1185">Reference proteome</keyword>
<keyword evidence="5" id="KW-0396">Initiation factor</keyword>
<feature type="compositionally biased region" description="Basic and acidic residues" evidence="12">
    <location>
        <begin position="178"/>
        <end position="194"/>
    </location>
</feature>
<evidence type="ECO:0000256" key="10">
    <source>
        <dbReference type="ARBA" id="ARBA00025462"/>
    </source>
</evidence>
<evidence type="ECO:0000256" key="9">
    <source>
        <dbReference type="ARBA" id="ARBA00022990"/>
    </source>
</evidence>
<protein>
    <recommendedName>
        <fullName evidence="2">Eukaryotic translation initiation factor 4H</fullName>
    </recommendedName>
</protein>
<accession>A0AA89BVV8</accession>
<feature type="compositionally biased region" description="Basic and acidic residues" evidence="12">
    <location>
        <begin position="151"/>
        <end position="166"/>
    </location>
</feature>
<dbReference type="InterPro" id="IPR000504">
    <property type="entry name" value="RRM_dom"/>
</dbReference>
<evidence type="ECO:0000256" key="11">
    <source>
        <dbReference type="PROSITE-ProRule" id="PRU00176"/>
    </source>
</evidence>
<comment type="function">
    <text evidence="10">Stimulates the RNA helicase activity of EIF4A in the translation initiation complex. Binds weakly mRNA.</text>
</comment>
<evidence type="ECO:0000256" key="1">
    <source>
        <dbReference type="ARBA" id="ARBA00004556"/>
    </source>
</evidence>
<evidence type="ECO:0000313" key="15">
    <source>
        <dbReference type="Proteomes" id="UP001186944"/>
    </source>
</evidence>